<evidence type="ECO:0000256" key="1">
    <source>
        <dbReference type="ARBA" id="ARBA00022741"/>
    </source>
</evidence>
<feature type="compositionally biased region" description="Basic and acidic residues" evidence="3">
    <location>
        <begin position="578"/>
        <end position="599"/>
    </location>
</feature>
<dbReference type="PANTHER" id="PTHR42855">
    <property type="entry name" value="ABC TRANSPORTER ATP-BINDING SUBUNIT"/>
    <property type="match status" value="1"/>
</dbReference>
<evidence type="ECO:0000256" key="2">
    <source>
        <dbReference type="ARBA" id="ARBA00022840"/>
    </source>
</evidence>
<keyword evidence="6" id="KW-1185">Reference proteome</keyword>
<dbReference type="InterPro" id="IPR032781">
    <property type="entry name" value="ABC_tran_Xtn"/>
</dbReference>
<dbReference type="GO" id="GO:0005524">
    <property type="term" value="F:ATP binding"/>
    <property type="evidence" value="ECO:0007669"/>
    <property type="project" value="UniProtKB-KW"/>
</dbReference>
<dbReference type="Gene3D" id="3.40.50.300">
    <property type="entry name" value="P-loop containing nucleotide triphosphate hydrolases"/>
    <property type="match status" value="2"/>
</dbReference>
<feature type="compositionally biased region" description="Basic and acidic residues" evidence="3">
    <location>
        <begin position="549"/>
        <end position="571"/>
    </location>
</feature>
<dbReference type="InterPro" id="IPR003593">
    <property type="entry name" value="AAA+_ATPase"/>
</dbReference>
<dbReference type="InterPro" id="IPR017871">
    <property type="entry name" value="ABC_transporter-like_CS"/>
</dbReference>
<feature type="domain" description="ABC transporter" evidence="4">
    <location>
        <begin position="327"/>
        <end position="541"/>
    </location>
</feature>
<dbReference type="PROSITE" id="PS50893">
    <property type="entry name" value="ABC_TRANSPORTER_2"/>
    <property type="match status" value="2"/>
</dbReference>
<keyword evidence="1" id="KW-0547">Nucleotide-binding</keyword>
<dbReference type="Pfam" id="PF12848">
    <property type="entry name" value="ABC_tran_Xtn"/>
    <property type="match status" value="1"/>
</dbReference>
<dbReference type="RefSeq" id="WP_285722803.1">
    <property type="nucleotide sequence ID" value="NZ_BSDD01000001.1"/>
</dbReference>
<accession>A0ABQ5Q3G7</accession>
<dbReference type="InterPro" id="IPR051309">
    <property type="entry name" value="ABCF_ATPase"/>
</dbReference>
<sequence length="660" mass="73481">MLASLNHVDLRFGPQEVLKDVTWAIQEGECWGVIGRNGAGKSTVFKLLLGQLEADHGTVVRPTKERGIRMGHYAQDLTPETGGSVLEEALAAFGDVEKLQHEMRELEHRMGEAGGDLEAVMARYQKVTEAFEHLDGFTIRARAESILQALGFGPADFERSVETLSGGQKSRVMLAKAILKGQDLLLLDEPTNHLDLPSLRWLEDFIQDTDATVAVISHDRYFLDKIATSILELEFGNSRAYEGNYSEFMDKKEQELELLERHFEQQQAYIKKQEEYIRRNIAGQNTKQARGRRTHLAKLDRIQRPLRDRRKVKFSFPETQRSGDVALVLENASVGWDGKALYAPLEQLQVKRGQKLGIVGLNGTGKSTLLKAIAGEIPFITGRARLGSQVKLGYFDQHHRNLDPRNTVFQQIHAVNPQAVKQDVLGFLAKFQFRGDDVDKPVTALSGGERARLSVATLIRQGVNLLLLDEPTNHMDIASMEAMEDTVLSFTGAVVVVTHDRYLLGRVADSLLRIHEGKAELREGGYEDHQAWVDLDLAADEGAGSPESELAKKSERRVEPARPPEPAKKAEPSPAKPRPVDKEKQKQQKRLERQVADAEARVTELEGRLAVLGSELAAMDPSDWQAFNVKLDAQKALESELAYAMTDWEAAQGALEASQG</sequence>
<dbReference type="SUPFAM" id="SSF52540">
    <property type="entry name" value="P-loop containing nucleoside triphosphate hydrolases"/>
    <property type="match status" value="2"/>
</dbReference>
<gene>
    <name evidence="5" type="ORF">GETHPA_05820</name>
</gene>
<dbReference type="SMART" id="SM00382">
    <property type="entry name" value="AAA"/>
    <property type="match status" value="2"/>
</dbReference>
<dbReference type="PANTHER" id="PTHR42855:SF2">
    <property type="entry name" value="DRUG RESISTANCE ABC TRANSPORTER,ATP-BINDING PROTEIN"/>
    <property type="match status" value="1"/>
</dbReference>
<protein>
    <submittedName>
        <fullName evidence="5">ABC transporter ATP-binding protein</fullName>
    </submittedName>
</protein>
<evidence type="ECO:0000313" key="6">
    <source>
        <dbReference type="Proteomes" id="UP001165089"/>
    </source>
</evidence>
<organism evidence="5 6">
    <name type="scientific">Geothrix rubra</name>
    <dbReference type="NCBI Taxonomy" id="2927977"/>
    <lineage>
        <taxon>Bacteria</taxon>
        <taxon>Pseudomonadati</taxon>
        <taxon>Acidobacteriota</taxon>
        <taxon>Holophagae</taxon>
        <taxon>Holophagales</taxon>
        <taxon>Holophagaceae</taxon>
        <taxon>Geothrix</taxon>
    </lineage>
</organism>
<evidence type="ECO:0000256" key="3">
    <source>
        <dbReference type="SAM" id="MobiDB-lite"/>
    </source>
</evidence>
<evidence type="ECO:0000313" key="5">
    <source>
        <dbReference type="EMBL" id="GLH69049.1"/>
    </source>
</evidence>
<feature type="domain" description="ABC transporter" evidence="4">
    <location>
        <begin position="3"/>
        <end position="261"/>
    </location>
</feature>
<dbReference type="EMBL" id="BSDD01000001">
    <property type="protein sequence ID" value="GLH69049.1"/>
    <property type="molecule type" value="Genomic_DNA"/>
</dbReference>
<dbReference type="InterPro" id="IPR027417">
    <property type="entry name" value="P-loop_NTPase"/>
</dbReference>
<dbReference type="CDD" id="cd03221">
    <property type="entry name" value="ABCF_EF-3"/>
    <property type="match status" value="2"/>
</dbReference>
<dbReference type="PROSITE" id="PS00211">
    <property type="entry name" value="ABC_TRANSPORTER_1"/>
    <property type="match status" value="2"/>
</dbReference>
<proteinExistence type="predicted"/>
<dbReference type="Pfam" id="PF00005">
    <property type="entry name" value="ABC_tran"/>
    <property type="match status" value="2"/>
</dbReference>
<evidence type="ECO:0000259" key="4">
    <source>
        <dbReference type="PROSITE" id="PS50893"/>
    </source>
</evidence>
<feature type="region of interest" description="Disordered" evidence="3">
    <location>
        <begin position="542"/>
        <end position="599"/>
    </location>
</feature>
<dbReference type="InterPro" id="IPR003439">
    <property type="entry name" value="ABC_transporter-like_ATP-bd"/>
</dbReference>
<name>A0ABQ5Q3G7_9BACT</name>
<reference evidence="5 6" key="1">
    <citation type="journal article" date="2023" name="Antonie Van Leeuwenhoek">
        <title>Mesoterricola silvestris gen. nov., sp. nov., Mesoterricola sediminis sp. nov., Geothrix oryzae sp. nov., Geothrix edaphica sp. nov., Geothrix rubra sp. nov., and Geothrix limicola sp. nov., six novel members of Acidobacteriota isolated from soils.</title>
        <authorList>
            <person name="Itoh H."/>
            <person name="Sugisawa Y."/>
            <person name="Mise K."/>
            <person name="Xu Z."/>
            <person name="Kuniyasu M."/>
            <person name="Ushijima N."/>
            <person name="Kawano K."/>
            <person name="Kobayashi E."/>
            <person name="Shiratori Y."/>
            <person name="Masuda Y."/>
            <person name="Senoo K."/>
        </authorList>
    </citation>
    <scope>NUCLEOTIDE SEQUENCE [LARGE SCALE GENOMIC DNA]</scope>
    <source>
        <strain evidence="5 6">Red803</strain>
    </source>
</reference>
<dbReference type="Proteomes" id="UP001165089">
    <property type="component" value="Unassembled WGS sequence"/>
</dbReference>
<comment type="caution">
    <text evidence="5">The sequence shown here is derived from an EMBL/GenBank/DDBJ whole genome shotgun (WGS) entry which is preliminary data.</text>
</comment>
<keyword evidence="2 5" id="KW-0067">ATP-binding</keyword>